<feature type="domain" description="Glycosyltransferase 2-like" evidence="4">
    <location>
        <begin position="1"/>
        <end position="110"/>
    </location>
</feature>
<name>Q01VT0_SOLUE</name>
<dbReference type="EMBL" id="CP000473">
    <property type="protein sequence ID" value="ABJ86235.1"/>
    <property type="molecule type" value="Genomic_DNA"/>
</dbReference>
<gene>
    <name evidence="5" type="ordered locus">Acid_5285</name>
</gene>
<dbReference type="CAZy" id="GT2">
    <property type="family name" value="Glycosyltransferase Family 2"/>
</dbReference>
<proteinExistence type="inferred from homology"/>
<dbReference type="STRING" id="234267.Acid_5285"/>
<comment type="similarity">
    <text evidence="1">Belongs to the glycosyltransferase 2 family.</text>
</comment>
<dbReference type="Gene3D" id="3.90.550.10">
    <property type="entry name" value="Spore Coat Polysaccharide Biosynthesis Protein SpsA, Chain A"/>
    <property type="match status" value="1"/>
</dbReference>
<dbReference type="HOGENOM" id="CLU_1097947_0_0_0"/>
<keyword evidence="2" id="KW-0328">Glycosyltransferase</keyword>
<dbReference type="GO" id="GO:0016757">
    <property type="term" value="F:glycosyltransferase activity"/>
    <property type="evidence" value="ECO:0007669"/>
    <property type="project" value="UniProtKB-KW"/>
</dbReference>
<evidence type="ECO:0000259" key="4">
    <source>
        <dbReference type="Pfam" id="PF00535"/>
    </source>
</evidence>
<dbReference type="PANTHER" id="PTHR43179:SF12">
    <property type="entry name" value="GALACTOFURANOSYLTRANSFERASE GLFT2"/>
    <property type="match status" value="1"/>
</dbReference>
<accession>Q01VT0</accession>
<keyword evidence="3 5" id="KW-0808">Transferase</keyword>
<dbReference type="Pfam" id="PF00535">
    <property type="entry name" value="Glycos_transf_2"/>
    <property type="match status" value="1"/>
</dbReference>
<evidence type="ECO:0000256" key="1">
    <source>
        <dbReference type="ARBA" id="ARBA00006739"/>
    </source>
</evidence>
<dbReference type="AlphaFoldDB" id="Q01VT0"/>
<dbReference type="CDD" id="cd04186">
    <property type="entry name" value="GT_2_like_c"/>
    <property type="match status" value="1"/>
</dbReference>
<protein>
    <submittedName>
        <fullName evidence="5">Glycosyltransferase-like protein</fullName>
    </submittedName>
</protein>
<reference evidence="5" key="1">
    <citation type="submission" date="2006-10" db="EMBL/GenBank/DDBJ databases">
        <title>Complete sequence of Solibacter usitatus Ellin6076.</title>
        <authorList>
            <consortium name="US DOE Joint Genome Institute"/>
            <person name="Copeland A."/>
            <person name="Lucas S."/>
            <person name="Lapidus A."/>
            <person name="Barry K."/>
            <person name="Detter J.C."/>
            <person name="Glavina del Rio T."/>
            <person name="Hammon N."/>
            <person name="Israni S."/>
            <person name="Dalin E."/>
            <person name="Tice H."/>
            <person name="Pitluck S."/>
            <person name="Thompson L.S."/>
            <person name="Brettin T."/>
            <person name="Bruce D."/>
            <person name="Han C."/>
            <person name="Tapia R."/>
            <person name="Gilna P."/>
            <person name="Schmutz J."/>
            <person name="Larimer F."/>
            <person name="Land M."/>
            <person name="Hauser L."/>
            <person name="Kyrpides N."/>
            <person name="Mikhailova N."/>
            <person name="Janssen P.H."/>
            <person name="Kuske C.R."/>
            <person name="Richardson P."/>
        </authorList>
    </citation>
    <scope>NUCLEOTIDE SEQUENCE</scope>
    <source>
        <strain evidence="5">Ellin6076</strain>
    </source>
</reference>
<organism evidence="5">
    <name type="scientific">Solibacter usitatus (strain Ellin6076)</name>
    <dbReference type="NCBI Taxonomy" id="234267"/>
    <lineage>
        <taxon>Bacteria</taxon>
        <taxon>Pseudomonadati</taxon>
        <taxon>Acidobacteriota</taxon>
        <taxon>Terriglobia</taxon>
        <taxon>Bryobacterales</taxon>
        <taxon>Solibacteraceae</taxon>
        <taxon>Candidatus Solibacter</taxon>
    </lineage>
</organism>
<dbReference type="eggNOG" id="COG1216">
    <property type="taxonomic scope" value="Bacteria"/>
</dbReference>
<evidence type="ECO:0000256" key="2">
    <source>
        <dbReference type="ARBA" id="ARBA00022676"/>
    </source>
</evidence>
<evidence type="ECO:0000256" key="3">
    <source>
        <dbReference type="ARBA" id="ARBA00022679"/>
    </source>
</evidence>
<sequence length="253" mass="27354">MLRRCLESIEASLGRSTLQVIVVDNGSSDGSAQIGDDFPNVQMIRLPKNFGLTKGLNLGWRAADAEYVFFLHDDTELEPATIDTLANALDANPDAAAVCPLLVDGEGRPAPQLGSLPPTGEWRAALPGAEPAAVEFARGAALMVRVYFIKAIRQIDDRYGQFGSDADLAAEIRRASRKILLVPAARVRHEGRAAYSTIERADFLQSRAVFLGKYEGFAAGIKARLASVFGPLFSFRLGELKYTISGQKIDGTQ</sequence>
<dbReference type="SUPFAM" id="SSF53448">
    <property type="entry name" value="Nucleotide-diphospho-sugar transferases"/>
    <property type="match status" value="1"/>
</dbReference>
<dbReference type="KEGG" id="sus:Acid_5285"/>
<dbReference type="InterPro" id="IPR029044">
    <property type="entry name" value="Nucleotide-diphossugar_trans"/>
</dbReference>
<evidence type="ECO:0000313" key="5">
    <source>
        <dbReference type="EMBL" id="ABJ86235.1"/>
    </source>
</evidence>
<dbReference type="PANTHER" id="PTHR43179">
    <property type="entry name" value="RHAMNOSYLTRANSFERASE WBBL"/>
    <property type="match status" value="1"/>
</dbReference>
<dbReference type="InParanoid" id="Q01VT0"/>
<dbReference type="InterPro" id="IPR001173">
    <property type="entry name" value="Glyco_trans_2-like"/>
</dbReference>